<dbReference type="SUPFAM" id="SSF48403">
    <property type="entry name" value="Ankyrin repeat"/>
    <property type="match status" value="1"/>
</dbReference>
<dbReference type="Gene3D" id="1.25.40.10">
    <property type="entry name" value="Tetratricopeptide repeat domain"/>
    <property type="match status" value="1"/>
</dbReference>
<dbReference type="SUPFAM" id="SSF48452">
    <property type="entry name" value="TPR-like"/>
    <property type="match status" value="1"/>
</dbReference>
<evidence type="ECO:0000256" key="3">
    <source>
        <dbReference type="PROSITE-ProRule" id="PRU00023"/>
    </source>
</evidence>
<evidence type="ECO:0000313" key="5">
    <source>
        <dbReference type="EMBL" id="KAJ3687166.1"/>
    </source>
</evidence>
<organism evidence="5 6">
    <name type="scientific">Rhynchospora tenuis</name>
    <dbReference type="NCBI Taxonomy" id="198213"/>
    <lineage>
        <taxon>Eukaryota</taxon>
        <taxon>Viridiplantae</taxon>
        <taxon>Streptophyta</taxon>
        <taxon>Embryophyta</taxon>
        <taxon>Tracheophyta</taxon>
        <taxon>Spermatophyta</taxon>
        <taxon>Magnoliopsida</taxon>
        <taxon>Liliopsida</taxon>
        <taxon>Poales</taxon>
        <taxon>Cyperaceae</taxon>
        <taxon>Cyperoideae</taxon>
        <taxon>Rhynchosporeae</taxon>
        <taxon>Rhynchospora</taxon>
    </lineage>
</organism>
<feature type="repeat" description="TPR" evidence="4">
    <location>
        <begin position="455"/>
        <end position="488"/>
    </location>
</feature>
<feature type="repeat" description="ANK" evidence="3">
    <location>
        <begin position="196"/>
        <end position="228"/>
    </location>
</feature>
<dbReference type="AlphaFoldDB" id="A0AAD6EJV9"/>
<dbReference type="PROSITE" id="PS50297">
    <property type="entry name" value="ANK_REP_REGION"/>
    <property type="match status" value="5"/>
</dbReference>
<dbReference type="InterPro" id="IPR051616">
    <property type="entry name" value="Cul2-RING_E3_ligase_SR"/>
</dbReference>
<protein>
    <recommendedName>
        <fullName evidence="7">Ankyrin</fullName>
    </recommendedName>
</protein>
<evidence type="ECO:0000313" key="6">
    <source>
        <dbReference type="Proteomes" id="UP001210211"/>
    </source>
</evidence>
<dbReference type="Proteomes" id="UP001210211">
    <property type="component" value="Unassembled WGS sequence"/>
</dbReference>
<evidence type="ECO:0000256" key="2">
    <source>
        <dbReference type="ARBA" id="ARBA00022803"/>
    </source>
</evidence>
<dbReference type="SMART" id="SM00248">
    <property type="entry name" value="ANK"/>
    <property type="match status" value="7"/>
</dbReference>
<comment type="caution">
    <text evidence="5">The sequence shown here is derived from an EMBL/GenBank/DDBJ whole genome shotgun (WGS) entry which is preliminary data.</text>
</comment>
<dbReference type="InterPro" id="IPR013105">
    <property type="entry name" value="TPR_2"/>
</dbReference>
<dbReference type="EMBL" id="JAMRDG010000002">
    <property type="protein sequence ID" value="KAJ3687166.1"/>
    <property type="molecule type" value="Genomic_DNA"/>
</dbReference>
<dbReference type="InterPro" id="IPR036770">
    <property type="entry name" value="Ankyrin_rpt-contain_sf"/>
</dbReference>
<proteinExistence type="predicted"/>
<feature type="repeat" description="ANK" evidence="3">
    <location>
        <begin position="263"/>
        <end position="295"/>
    </location>
</feature>
<evidence type="ECO:0000256" key="4">
    <source>
        <dbReference type="PROSITE-ProRule" id="PRU00339"/>
    </source>
</evidence>
<sequence>MASSGKSIRRLFSSLHLSRLPCYVCPPKRFICSSPLSPPTLPLASSDKNLRRRFSSLHLSRLPCYFCPPKRFFCSSRLSPPFLSVPSSGVKVKKLREAISSGNLVMFKELAKEFNEAEITNIKNIMNANGFSAFHLAASHGRTNICQYFVEDLGFHVDLLSLKGETPLFYAVVECHEATAKYLISRGANPALSNNNGISPLHHAVRCGHIKLVKYLLSLGVPVDGALEHSPFTPLMLAAQCGQASTVEILLQHHADVNHVTSFDDTPLLSSLRSGSLECIKLLIKAGADLNLKCPLAMAVQNQSIEVIKCLLEAGADPNVCNPYEQLPIETAIMSKNWNVAEMLLPLTSPIQEVDDWSVQGILQYVNSEAFFQKNKEVVEDSLANFTAKGHYLFMKKEYRAATVFYSKGIEIAELIGYDDVDLYSHRSFCWHRLREGDQALEDALMAHKLSPESPKAYYCIGAALMLLEDYKKASEAFLQGLQLVPTNTQMREAHREALECMMKSCFGEGRVN</sequence>
<keyword evidence="3" id="KW-0040">ANK repeat</keyword>
<dbReference type="Pfam" id="PF07719">
    <property type="entry name" value="TPR_2"/>
    <property type="match status" value="1"/>
</dbReference>
<dbReference type="InterPro" id="IPR002110">
    <property type="entry name" value="Ankyrin_rpt"/>
</dbReference>
<feature type="repeat" description="ANK" evidence="3">
    <location>
        <begin position="291"/>
        <end position="323"/>
    </location>
</feature>
<dbReference type="SMART" id="SM00028">
    <property type="entry name" value="TPR"/>
    <property type="match status" value="3"/>
</dbReference>
<dbReference type="InterPro" id="IPR011990">
    <property type="entry name" value="TPR-like_helical_dom_sf"/>
</dbReference>
<dbReference type="Gene3D" id="1.25.40.20">
    <property type="entry name" value="Ankyrin repeat-containing domain"/>
    <property type="match status" value="2"/>
</dbReference>
<name>A0AAD6EJV9_9POAL</name>
<dbReference type="InterPro" id="IPR019734">
    <property type="entry name" value="TPR_rpt"/>
</dbReference>
<gene>
    <name evidence="5" type="ORF">LUZ61_016330</name>
</gene>
<accession>A0AAD6EJV9</accession>
<dbReference type="PROSITE" id="PS50088">
    <property type="entry name" value="ANK_REPEAT"/>
    <property type="match status" value="5"/>
</dbReference>
<dbReference type="PANTHER" id="PTHR46224:SF6">
    <property type="entry name" value="ANKYRIN REPEAT FAMILY PROTEIN"/>
    <property type="match status" value="1"/>
</dbReference>
<evidence type="ECO:0000256" key="1">
    <source>
        <dbReference type="ARBA" id="ARBA00022737"/>
    </source>
</evidence>
<dbReference type="PANTHER" id="PTHR46224">
    <property type="entry name" value="ANKYRIN REPEAT FAMILY PROTEIN"/>
    <property type="match status" value="1"/>
</dbReference>
<evidence type="ECO:0008006" key="7">
    <source>
        <dbReference type="Google" id="ProtNLM"/>
    </source>
</evidence>
<dbReference type="Pfam" id="PF12796">
    <property type="entry name" value="Ank_2"/>
    <property type="match status" value="2"/>
</dbReference>
<keyword evidence="2 4" id="KW-0802">TPR repeat</keyword>
<keyword evidence="6" id="KW-1185">Reference proteome</keyword>
<dbReference type="PRINTS" id="PR01415">
    <property type="entry name" value="ANKYRIN"/>
</dbReference>
<dbReference type="PROSITE" id="PS50005">
    <property type="entry name" value="TPR"/>
    <property type="match status" value="1"/>
</dbReference>
<reference evidence="5 6" key="1">
    <citation type="journal article" date="2022" name="Cell">
        <title>Repeat-based holocentromeres influence genome architecture and karyotype evolution.</title>
        <authorList>
            <person name="Hofstatter P.G."/>
            <person name="Thangavel G."/>
            <person name="Lux T."/>
            <person name="Neumann P."/>
            <person name="Vondrak T."/>
            <person name="Novak P."/>
            <person name="Zhang M."/>
            <person name="Costa L."/>
            <person name="Castellani M."/>
            <person name="Scott A."/>
            <person name="Toegelov H."/>
            <person name="Fuchs J."/>
            <person name="Mata-Sucre Y."/>
            <person name="Dias Y."/>
            <person name="Vanzela A.L.L."/>
            <person name="Huettel B."/>
            <person name="Almeida C.C.S."/>
            <person name="Simkova H."/>
            <person name="Souza G."/>
            <person name="Pedrosa-Harand A."/>
            <person name="Macas J."/>
            <person name="Mayer K.F.X."/>
            <person name="Houben A."/>
            <person name="Marques A."/>
        </authorList>
    </citation>
    <scope>NUCLEOTIDE SEQUENCE [LARGE SCALE GENOMIC DNA]</scope>
    <source>
        <strain evidence="5">RhyTen1mFocal</strain>
    </source>
</reference>
<feature type="repeat" description="ANK" evidence="3">
    <location>
        <begin position="163"/>
        <end position="195"/>
    </location>
</feature>
<keyword evidence="1" id="KW-0677">Repeat</keyword>
<feature type="repeat" description="ANK" evidence="3">
    <location>
        <begin position="230"/>
        <end position="262"/>
    </location>
</feature>